<dbReference type="PANTHER" id="PTHR47861:SF3">
    <property type="entry name" value="FKBP-TYPE PEPTIDYL-PROLYL CIS-TRANS ISOMERASE SLYD"/>
    <property type="match status" value="1"/>
</dbReference>
<dbReference type="PANTHER" id="PTHR47861">
    <property type="entry name" value="FKBP-TYPE PEPTIDYL-PROLYL CIS-TRANS ISOMERASE SLYD"/>
    <property type="match status" value="1"/>
</dbReference>
<comment type="similarity">
    <text evidence="3 10">Belongs to the FKBP-type PPIase family.</text>
</comment>
<dbReference type="Proteomes" id="UP000321532">
    <property type="component" value="Unassembled WGS sequence"/>
</dbReference>
<evidence type="ECO:0000313" key="12">
    <source>
        <dbReference type="EMBL" id="GEO06807.1"/>
    </source>
</evidence>
<dbReference type="GO" id="GO:0003755">
    <property type="term" value="F:peptidyl-prolyl cis-trans isomerase activity"/>
    <property type="evidence" value="ECO:0007669"/>
    <property type="project" value="UniProtKB-UniRule"/>
</dbReference>
<dbReference type="InterPro" id="IPR001179">
    <property type="entry name" value="PPIase_FKBP_dom"/>
</dbReference>
<dbReference type="RefSeq" id="WP_146903630.1">
    <property type="nucleotide sequence ID" value="NZ_BJYS01000044.1"/>
</dbReference>
<comment type="function">
    <text evidence="8">Also involved in hydrogenase metallocenter assembly, probably by participating in the nickel insertion step. This function in hydrogenase biosynthesis requires chaperone activity and the presence of the metal-binding domain, but not PPIase activity.</text>
</comment>
<name>A0A512B4V1_9BACT</name>
<dbReference type="GO" id="GO:0005737">
    <property type="term" value="C:cytoplasm"/>
    <property type="evidence" value="ECO:0007669"/>
    <property type="project" value="UniProtKB-SubCell"/>
</dbReference>
<comment type="caution">
    <text evidence="12">The sequence shown here is derived from an EMBL/GenBank/DDBJ whole genome shotgun (WGS) entry which is preliminary data.</text>
</comment>
<evidence type="ECO:0000256" key="6">
    <source>
        <dbReference type="ARBA" id="ARBA00023186"/>
    </source>
</evidence>
<evidence type="ECO:0000256" key="2">
    <source>
        <dbReference type="ARBA" id="ARBA00004496"/>
    </source>
</evidence>
<keyword evidence="5 9" id="KW-0697">Rotamase</keyword>
<dbReference type="Gene3D" id="3.10.50.40">
    <property type="match status" value="1"/>
</dbReference>
<gene>
    <name evidence="12" type="ORF">AAE02nite_44710</name>
</gene>
<dbReference type="AlphaFoldDB" id="A0A512B4V1"/>
<evidence type="ECO:0000256" key="10">
    <source>
        <dbReference type="RuleBase" id="RU003915"/>
    </source>
</evidence>
<comment type="catalytic activity">
    <reaction evidence="1 9 10">
        <text>[protein]-peptidylproline (omega=180) = [protein]-peptidylproline (omega=0)</text>
        <dbReference type="Rhea" id="RHEA:16237"/>
        <dbReference type="Rhea" id="RHEA-COMP:10747"/>
        <dbReference type="Rhea" id="RHEA-COMP:10748"/>
        <dbReference type="ChEBI" id="CHEBI:83833"/>
        <dbReference type="ChEBI" id="CHEBI:83834"/>
        <dbReference type="EC" id="5.2.1.8"/>
    </reaction>
</comment>
<dbReference type="SUPFAM" id="SSF54534">
    <property type="entry name" value="FKBP-like"/>
    <property type="match status" value="1"/>
</dbReference>
<reference evidence="12 13" key="1">
    <citation type="submission" date="2019-07" db="EMBL/GenBank/DDBJ databases">
        <title>Whole genome shotgun sequence of Adhaeribacter aerolatus NBRC 106133.</title>
        <authorList>
            <person name="Hosoyama A."/>
            <person name="Uohara A."/>
            <person name="Ohji S."/>
            <person name="Ichikawa N."/>
        </authorList>
    </citation>
    <scope>NUCLEOTIDE SEQUENCE [LARGE SCALE GENOMIC DNA]</scope>
    <source>
        <strain evidence="12 13">NBRC 106133</strain>
    </source>
</reference>
<keyword evidence="7 9" id="KW-0413">Isomerase</keyword>
<evidence type="ECO:0000256" key="3">
    <source>
        <dbReference type="ARBA" id="ARBA00006577"/>
    </source>
</evidence>
<dbReference type="EMBL" id="BJYS01000044">
    <property type="protein sequence ID" value="GEO06807.1"/>
    <property type="molecule type" value="Genomic_DNA"/>
</dbReference>
<organism evidence="12 13">
    <name type="scientific">Adhaeribacter aerolatus</name>
    <dbReference type="NCBI Taxonomy" id="670289"/>
    <lineage>
        <taxon>Bacteria</taxon>
        <taxon>Pseudomonadati</taxon>
        <taxon>Bacteroidota</taxon>
        <taxon>Cytophagia</taxon>
        <taxon>Cytophagales</taxon>
        <taxon>Hymenobacteraceae</taxon>
        <taxon>Adhaeribacter</taxon>
    </lineage>
</organism>
<protein>
    <recommendedName>
        <fullName evidence="10">Peptidyl-prolyl cis-trans isomerase</fullName>
        <ecNumber evidence="10">5.2.1.8</ecNumber>
    </recommendedName>
</protein>
<dbReference type="OrthoDB" id="9808891at2"/>
<evidence type="ECO:0000256" key="5">
    <source>
        <dbReference type="ARBA" id="ARBA00023110"/>
    </source>
</evidence>
<evidence type="ECO:0000256" key="4">
    <source>
        <dbReference type="ARBA" id="ARBA00022490"/>
    </source>
</evidence>
<sequence length="171" mass="19026">MTAISENKVVSLTYELKILNDDGEQTLVETADENNPMVFLYGVSGLPEKFEEYLEGKQEGDSFSFSLEAEEGYGEYDDNALVPIPKNVFEVDGKIDDEMLQEGNYIPMADNEGNHMQGRVMKIQGDEVVMDFNHPLAGMKMFFDGKVLSVREATAEEISHGHVHGAGGHHH</sequence>
<dbReference type="EC" id="5.2.1.8" evidence="10"/>
<evidence type="ECO:0000259" key="11">
    <source>
        <dbReference type="PROSITE" id="PS50059"/>
    </source>
</evidence>
<feature type="domain" description="PPIase FKBP-type" evidence="11">
    <location>
        <begin position="7"/>
        <end position="87"/>
    </location>
</feature>
<evidence type="ECO:0000256" key="8">
    <source>
        <dbReference type="ARBA" id="ARBA00037071"/>
    </source>
</evidence>
<keyword evidence="13" id="KW-1185">Reference proteome</keyword>
<proteinExistence type="inferred from homology"/>
<evidence type="ECO:0000313" key="13">
    <source>
        <dbReference type="Proteomes" id="UP000321532"/>
    </source>
</evidence>
<dbReference type="Pfam" id="PF00254">
    <property type="entry name" value="FKBP_C"/>
    <property type="match status" value="1"/>
</dbReference>
<dbReference type="InterPro" id="IPR046357">
    <property type="entry name" value="PPIase_dom_sf"/>
</dbReference>
<keyword evidence="4" id="KW-0963">Cytoplasm</keyword>
<evidence type="ECO:0000256" key="7">
    <source>
        <dbReference type="ARBA" id="ARBA00023235"/>
    </source>
</evidence>
<comment type="subcellular location">
    <subcellularLocation>
        <location evidence="2">Cytoplasm</location>
    </subcellularLocation>
</comment>
<dbReference type="PROSITE" id="PS50059">
    <property type="entry name" value="FKBP_PPIASE"/>
    <property type="match status" value="1"/>
</dbReference>
<evidence type="ECO:0000256" key="9">
    <source>
        <dbReference type="PROSITE-ProRule" id="PRU00277"/>
    </source>
</evidence>
<accession>A0A512B4V1</accession>
<dbReference type="GO" id="GO:0042026">
    <property type="term" value="P:protein refolding"/>
    <property type="evidence" value="ECO:0007669"/>
    <property type="project" value="UniProtKB-ARBA"/>
</dbReference>
<evidence type="ECO:0000256" key="1">
    <source>
        <dbReference type="ARBA" id="ARBA00000971"/>
    </source>
</evidence>
<keyword evidence="6" id="KW-0143">Chaperone</keyword>